<comment type="caution">
    <text evidence="1">The sequence shown here is derived from an EMBL/GenBank/DDBJ whole genome shotgun (WGS) entry which is preliminary data.</text>
</comment>
<dbReference type="GeneID" id="23799809"/>
<dbReference type="OrthoDB" id="227446at2157"/>
<evidence type="ECO:0000313" key="2">
    <source>
        <dbReference type="Proteomes" id="UP000003861"/>
    </source>
</evidence>
<dbReference type="InterPro" id="IPR058263">
    <property type="entry name" value="DUF7957"/>
</dbReference>
<name>U2E2K3_9EURY</name>
<reference evidence="1 2" key="1">
    <citation type="journal article" date="2011" name="J. Bacteriol.">
        <title>Genome sequence of Halorhabdus tiamatea, the first archaeon isolated from a deep-sea anoxic brine lake.</title>
        <authorList>
            <person name="Antunes A."/>
            <person name="Alam I."/>
            <person name="Bajic V.B."/>
            <person name="Stingl U."/>
        </authorList>
    </citation>
    <scope>NUCLEOTIDE SEQUENCE [LARGE SCALE GENOMIC DNA]</scope>
    <source>
        <strain evidence="1 2">SARL4B</strain>
    </source>
</reference>
<dbReference type="Pfam" id="PF25857">
    <property type="entry name" value="DUF7957"/>
    <property type="match status" value="1"/>
</dbReference>
<protein>
    <submittedName>
        <fullName evidence="1">Uncharacterized protein</fullName>
    </submittedName>
</protein>
<accession>U2E2K3</accession>
<dbReference type="EMBL" id="AFNT02000018">
    <property type="protein sequence ID" value="ERJ06206.1"/>
    <property type="molecule type" value="Genomic_DNA"/>
</dbReference>
<proteinExistence type="predicted"/>
<organism evidence="1 2">
    <name type="scientific">Halorhabdus tiamatea SARL4B</name>
    <dbReference type="NCBI Taxonomy" id="1033806"/>
    <lineage>
        <taxon>Archaea</taxon>
        <taxon>Methanobacteriati</taxon>
        <taxon>Methanobacteriota</taxon>
        <taxon>Stenosarchaea group</taxon>
        <taxon>Halobacteria</taxon>
        <taxon>Halobacteriales</taxon>
        <taxon>Haloarculaceae</taxon>
        <taxon>Halorhabdus</taxon>
    </lineage>
</organism>
<dbReference type="AlphaFoldDB" id="U2E2K3"/>
<sequence length="111" mass="12441">MTDIQVEGAQVKIGQETHEFDENIDDHAVINDIVAVILSVPNDEVNNRNIIGFGTDGSRQWRVESLYSGDDDIPYVYIDTKDGKLIADTWTGVRVTIEPNTGEIIDTKFMK</sequence>
<dbReference type="Proteomes" id="UP000003861">
    <property type="component" value="Unassembled WGS sequence"/>
</dbReference>
<gene>
    <name evidence="1" type="ORF">HLRTI_001685</name>
</gene>
<reference evidence="1 2" key="2">
    <citation type="journal article" date="2013" name="PLoS ONE">
        <title>INDIGO - INtegrated Data Warehouse of MIcrobial GenOmes with Examples from the Red Sea Extremophiles.</title>
        <authorList>
            <person name="Alam I."/>
            <person name="Antunes A."/>
            <person name="Kamau A.A."/>
            <person name="Ba Alawi W."/>
            <person name="Kalkatawi M."/>
            <person name="Stingl U."/>
            <person name="Bajic V.B."/>
        </authorList>
    </citation>
    <scope>NUCLEOTIDE SEQUENCE [LARGE SCALE GENOMIC DNA]</scope>
    <source>
        <strain evidence="1 2">SARL4B</strain>
    </source>
</reference>
<evidence type="ECO:0000313" key="1">
    <source>
        <dbReference type="EMBL" id="ERJ06206.1"/>
    </source>
</evidence>
<dbReference type="RefSeq" id="WP_008527597.1">
    <property type="nucleotide sequence ID" value="NC_021921.1"/>
</dbReference>